<keyword evidence="9" id="KW-0808">Transferase</keyword>
<name>A0A6A6NQV2_9PEZI</name>
<dbReference type="InterPro" id="IPR045326">
    <property type="entry name" value="ATG17-like_dom"/>
</dbReference>
<evidence type="ECO:0000313" key="10">
    <source>
        <dbReference type="Proteomes" id="UP000799766"/>
    </source>
</evidence>
<evidence type="ECO:0000256" key="3">
    <source>
        <dbReference type="ARBA" id="ARBA00022490"/>
    </source>
</evidence>
<dbReference type="EMBL" id="MU001693">
    <property type="protein sequence ID" value="KAF2454106.1"/>
    <property type="molecule type" value="Genomic_DNA"/>
</dbReference>
<dbReference type="InterPro" id="IPR007240">
    <property type="entry name" value="Atg17"/>
</dbReference>
<dbReference type="GO" id="GO:0000045">
    <property type="term" value="P:autophagosome assembly"/>
    <property type="evidence" value="ECO:0007669"/>
    <property type="project" value="TreeGrafter"/>
</dbReference>
<dbReference type="Proteomes" id="UP000799766">
    <property type="component" value="Unassembled WGS sequence"/>
</dbReference>
<reference evidence="9" key="1">
    <citation type="journal article" date="2020" name="Stud. Mycol.">
        <title>101 Dothideomycetes genomes: a test case for predicting lifestyles and emergence of pathogens.</title>
        <authorList>
            <person name="Haridas S."/>
            <person name="Albert R."/>
            <person name="Binder M."/>
            <person name="Bloem J."/>
            <person name="Labutti K."/>
            <person name="Salamov A."/>
            <person name="Andreopoulos B."/>
            <person name="Baker S."/>
            <person name="Barry K."/>
            <person name="Bills G."/>
            <person name="Bluhm B."/>
            <person name="Cannon C."/>
            <person name="Castanera R."/>
            <person name="Culley D."/>
            <person name="Daum C."/>
            <person name="Ezra D."/>
            <person name="Gonzalez J."/>
            <person name="Henrissat B."/>
            <person name="Kuo A."/>
            <person name="Liang C."/>
            <person name="Lipzen A."/>
            <person name="Lutzoni F."/>
            <person name="Magnuson J."/>
            <person name="Mondo S."/>
            <person name="Nolan M."/>
            <person name="Ohm R."/>
            <person name="Pangilinan J."/>
            <person name="Park H.-J."/>
            <person name="Ramirez L."/>
            <person name="Alfaro M."/>
            <person name="Sun H."/>
            <person name="Tritt A."/>
            <person name="Yoshinaga Y."/>
            <person name="Zwiers L.-H."/>
            <person name="Turgeon B."/>
            <person name="Goodwin S."/>
            <person name="Spatafora J."/>
            <person name="Crous P."/>
            <person name="Grigoriev I."/>
        </authorList>
    </citation>
    <scope>NUCLEOTIDE SEQUENCE</scope>
    <source>
        <strain evidence="9">ATCC 16933</strain>
    </source>
</reference>
<evidence type="ECO:0000256" key="6">
    <source>
        <dbReference type="RuleBase" id="RU368080"/>
    </source>
</evidence>
<keyword evidence="5" id="KW-0472">Membrane</keyword>
<dbReference type="PANTHER" id="PTHR28005:SF1">
    <property type="entry name" value="AUTOPHAGY-RELATED PROTEIN 17"/>
    <property type="match status" value="1"/>
</dbReference>
<feature type="region of interest" description="Disordered" evidence="7">
    <location>
        <begin position="142"/>
        <end position="193"/>
    </location>
</feature>
<evidence type="ECO:0000256" key="1">
    <source>
        <dbReference type="ARBA" id="ARBA00006259"/>
    </source>
</evidence>
<dbReference type="GO" id="GO:0000422">
    <property type="term" value="P:autophagy of mitochondrion"/>
    <property type="evidence" value="ECO:0007669"/>
    <property type="project" value="TreeGrafter"/>
</dbReference>
<feature type="region of interest" description="Disordered" evidence="7">
    <location>
        <begin position="1"/>
        <end position="31"/>
    </location>
</feature>
<dbReference type="GO" id="GO:0060090">
    <property type="term" value="F:molecular adaptor activity"/>
    <property type="evidence" value="ECO:0007669"/>
    <property type="project" value="TreeGrafter"/>
</dbReference>
<keyword evidence="4 6" id="KW-0072">Autophagy</keyword>
<evidence type="ECO:0000256" key="4">
    <source>
        <dbReference type="ARBA" id="ARBA00023006"/>
    </source>
</evidence>
<dbReference type="GO" id="GO:0034727">
    <property type="term" value="P:piecemeal microautophagy of the nucleus"/>
    <property type="evidence" value="ECO:0007669"/>
    <property type="project" value="TreeGrafter"/>
</dbReference>
<keyword evidence="9" id="KW-0418">Kinase</keyword>
<dbReference type="GO" id="GO:0030295">
    <property type="term" value="F:protein kinase activator activity"/>
    <property type="evidence" value="ECO:0007669"/>
    <property type="project" value="TreeGrafter"/>
</dbReference>
<dbReference type="PANTHER" id="PTHR28005">
    <property type="entry name" value="AUTOPHAGY-RELATED PROTEIN 17"/>
    <property type="match status" value="1"/>
</dbReference>
<feature type="compositionally biased region" description="Pro residues" evidence="7">
    <location>
        <begin position="165"/>
        <end position="177"/>
    </location>
</feature>
<comment type="function">
    <text evidence="6">Autophagy-specific protein that functions in response to autophagy-inducing signals as a scaffold to recruit other ATG proteins to organize preautophagosomal structure (PAS) formation. Modulates the timing and magnitude of the autophagy response, such as the size of the sequestering vesicles. Plays particularly a role in pexophagy and nucleophagy.</text>
</comment>
<dbReference type="GO" id="GO:1990316">
    <property type="term" value="C:Atg1/ULK1 kinase complex"/>
    <property type="evidence" value="ECO:0007669"/>
    <property type="project" value="TreeGrafter"/>
</dbReference>
<organism evidence="9 10">
    <name type="scientific">Lineolata rhizophorae</name>
    <dbReference type="NCBI Taxonomy" id="578093"/>
    <lineage>
        <taxon>Eukaryota</taxon>
        <taxon>Fungi</taxon>
        <taxon>Dikarya</taxon>
        <taxon>Ascomycota</taxon>
        <taxon>Pezizomycotina</taxon>
        <taxon>Dothideomycetes</taxon>
        <taxon>Dothideomycetes incertae sedis</taxon>
        <taxon>Lineolatales</taxon>
        <taxon>Lineolataceae</taxon>
        <taxon>Lineolata</taxon>
    </lineage>
</organism>
<feature type="compositionally biased region" description="Low complexity" evidence="7">
    <location>
        <begin position="178"/>
        <end position="189"/>
    </location>
</feature>
<evidence type="ECO:0000313" key="9">
    <source>
        <dbReference type="EMBL" id="KAF2454106.1"/>
    </source>
</evidence>
<protein>
    <recommendedName>
        <fullName evidence="2 6">Autophagy-related protein 17</fullName>
    </recommendedName>
</protein>
<evidence type="ECO:0000256" key="5">
    <source>
        <dbReference type="ARBA" id="ARBA00023136"/>
    </source>
</evidence>
<dbReference type="Pfam" id="PF04108">
    <property type="entry name" value="ATG17_like"/>
    <property type="match status" value="1"/>
</dbReference>
<dbReference type="GO" id="GO:0034045">
    <property type="term" value="C:phagophore assembly site membrane"/>
    <property type="evidence" value="ECO:0007669"/>
    <property type="project" value="UniProtKB-SubCell"/>
</dbReference>
<feature type="region of interest" description="Disordered" evidence="7">
    <location>
        <begin position="250"/>
        <end position="279"/>
    </location>
</feature>
<evidence type="ECO:0000259" key="8">
    <source>
        <dbReference type="Pfam" id="PF04108"/>
    </source>
</evidence>
<proteinExistence type="inferred from homology"/>
<accession>A0A6A6NQV2</accession>
<sequence length="565" mass="59885">MASPKPAANLPSPSSSTASVGAAWEPPSAPPATPSLEQLVAHFVASKRSLACISHVWRANEIVNAARAALEDNAALAAKNAFLQRAVERQVASLDAVREGVEKVGMEGQAEFKSILHSLDAASARLQSTINVLRTTIVPPSLQSHKPAPCSNAAPPSTATGDVEPPSPKGSPSPSSPPQEQSPSRSSSPALQEPKRLYDFVDSSIVDSLNAALRSCIDRTNDAAAALAAASDAFDAALDEVATALNALPTNSNNNLQRAKAGDEEDKGAGATATATTPVPQLLRELEAHAREMADLLQGLVRHYDVCVTALKHTEGGGEAAAALAADAAGVDAAAAAAEVPPGLQSLDAPPRGGPLTDEERADLLAVLDKDAGEVEDVVGEIRERGADMEARCGLIEEHVGLLREESRGLNKVLKLLDKVGGRCGEEFIGAAATFARSWEDEKRAIAEKMEEVEALRCFYEGFSAAFDGLILEVARRKGVRTKVEKIVAEAMGRVERLLQEDQDDRKAFRTEHGEYLPSDIWPGLVNPPTRYELRPVNPGVADIPDINREALEQVKKRMQARVAL</sequence>
<evidence type="ECO:0000256" key="2">
    <source>
        <dbReference type="ARBA" id="ARBA00013806"/>
    </source>
</evidence>
<dbReference type="GO" id="GO:0016301">
    <property type="term" value="F:kinase activity"/>
    <property type="evidence" value="ECO:0007669"/>
    <property type="project" value="UniProtKB-KW"/>
</dbReference>
<dbReference type="OrthoDB" id="1937984at2759"/>
<keyword evidence="10" id="KW-1185">Reference proteome</keyword>
<comment type="similarity">
    <text evidence="1 6">Belongs to the ATG17 family.</text>
</comment>
<feature type="domain" description="Autophagy protein ATG17-like" evidence="8">
    <location>
        <begin position="49"/>
        <end position="517"/>
    </location>
</feature>
<evidence type="ECO:0000256" key="7">
    <source>
        <dbReference type="SAM" id="MobiDB-lite"/>
    </source>
</evidence>
<keyword evidence="3 6" id="KW-0963">Cytoplasm</keyword>
<dbReference type="AlphaFoldDB" id="A0A6A6NQV2"/>
<gene>
    <name evidence="9" type="ORF">BDY21DRAFT_416932</name>
</gene>
<comment type="subcellular location">
    <subcellularLocation>
        <location evidence="6">Cytoplasm</location>
    </subcellularLocation>
    <subcellularLocation>
        <location evidence="6">Preautophagosomal structure membrane</location>
        <topology evidence="6">Peripheral membrane protein</topology>
    </subcellularLocation>
</comment>